<dbReference type="EMBL" id="JAEUGD010000064">
    <property type="protein sequence ID" value="MBL6448571.1"/>
    <property type="molecule type" value="Genomic_DNA"/>
</dbReference>
<organism evidence="2 3">
    <name type="scientific">Fulvivirga marina</name>
    <dbReference type="NCBI Taxonomy" id="2494733"/>
    <lineage>
        <taxon>Bacteria</taxon>
        <taxon>Pseudomonadati</taxon>
        <taxon>Bacteroidota</taxon>
        <taxon>Cytophagia</taxon>
        <taxon>Cytophagales</taxon>
        <taxon>Fulvivirgaceae</taxon>
        <taxon>Fulvivirga</taxon>
    </lineage>
</organism>
<dbReference type="AlphaFoldDB" id="A0A937G525"/>
<evidence type="ECO:0000256" key="1">
    <source>
        <dbReference type="SAM" id="SignalP"/>
    </source>
</evidence>
<dbReference type="RefSeq" id="WP_202858106.1">
    <property type="nucleotide sequence ID" value="NZ_JAEUGD010000064.1"/>
</dbReference>
<name>A0A937G525_9BACT</name>
<feature type="signal peptide" evidence="1">
    <location>
        <begin position="1"/>
        <end position="22"/>
    </location>
</feature>
<feature type="chain" id="PRO_5037036726" evidence="1">
    <location>
        <begin position="23"/>
        <end position="359"/>
    </location>
</feature>
<keyword evidence="3" id="KW-1185">Reference proteome</keyword>
<protein>
    <submittedName>
        <fullName evidence="2">Uncharacterized protein</fullName>
    </submittedName>
</protein>
<dbReference type="Proteomes" id="UP000614216">
    <property type="component" value="Unassembled WGS sequence"/>
</dbReference>
<evidence type="ECO:0000313" key="3">
    <source>
        <dbReference type="Proteomes" id="UP000614216"/>
    </source>
</evidence>
<sequence>MKFFKLLIINLFVAAFIGSAIAVSMALNPVHTSACVFFAGLVISAFSQVPQGLVLRAVQVEIWESFIAENLFRDYPWLTRSKDRSEHVLNGKVVHIPQAGAKPKAAKNRNVYPVPLVQRNDDDVTYALNEFSTEATRIPNADKAELSYDKMDSVFGDHRGVLSEEVARDVLAQWYPSAENNILRSSGADTAVYLSGQTGTRKLFTPNDLAAAKTRMNKSTKKDSGPRLAIMTEDAYNQLKSDPDVNDLNKQAALGAVWKDGELVKLHGFDIVRTDVVPRFDNEVLPVIKSADAKNSATDNDAILCYDERFVHRSVGSIEFFETLQDALAQGDIYSALVRCGGRKERKDEAGCVAIVQEA</sequence>
<gene>
    <name evidence="2" type="ORF">JMN32_19830</name>
</gene>
<reference evidence="2" key="1">
    <citation type="submission" date="2021-01" db="EMBL/GenBank/DDBJ databases">
        <title>Fulvivirga kasyanovii gen. nov., sp nov., a novel member of the phylum Bacteroidetes isolated from seawater in a mussel farm.</title>
        <authorList>
            <person name="Zhao L.-H."/>
            <person name="Wang Z.-J."/>
        </authorList>
    </citation>
    <scope>NUCLEOTIDE SEQUENCE</scope>
    <source>
        <strain evidence="2">29W222</strain>
    </source>
</reference>
<keyword evidence="1" id="KW-0732">Signal</keyword>
<accession>A0A937G525</accession>
<comment type="caution">
    <text evidence="2">The sequence shown here is derived from an EMBL/GenBank/DDBJ whole genome shotgun (WGS) entry which is preliminary data.</text>
</comment>
<evidence type="ECO:0000313" key="2">
    <source>
        <dbReference type="EMBL" id="MBL6448571.1"/>
    </source>
</evidence>
<proteinExistence type="predicted"/>